<dbReference type="InterPro" id="IPR015943">
    <property type="entry name" value="WD40/YVTN_repeat-like_dom_sf"/>
</dbReference>
<dbReference type="InterPro" id="IPR019775">
    <property type="entry name" value="WD40_repeat_CS"/>
</dbReference>
<gene>
    <name evidence="7" type="ORF">SPRG_09757</name>
</gene>
<keyword evidence="2" id="KW-0963">Cytoplasm</keyword>
<dbReference type="PROSITE" id="PS00678">
    <property type="entry name" value="WD_REPEATS_1"/>
    <property type="match status" value="2"/>
</dbReference>
<dbReference type="Proteomes" id="UP000030745">
    <property type="component" value="Unassembled WGS sequence"/>
</dbReference>
<keyword evidence="3 6" id="KW-0853">WD repeat</keyword>
<dbReference type="CDD" id="cd00200">
    <property type="entry name" value="WD40"/>
    <property type="match status" value="1"/>
</dbReference>
<evidence type="ECO:0000256" key="5">
    <source>
        <dbReference type="ARBA" id="ARBA00038145"/>
    </source>
</evidence>
<comment type="subcellular location">
    <subcellularLocation>
        <location evidence="1">Cytoplasm</location>
    </subcellularLocation>
</comment>
<feature type="repeat" description="WD" evidence="6">
    <location>
        <begin position="63"/>
        <end position="104"/>
    </location>
</feature>
<dbReference type="InterPro" id="IPR001680">
    <property type="entry name" value="WD40_rpt"/>
</dbReference>
<keyword evidence="4" id="KW-0677">Repeat</keyword>
<feature type="repeat" description="WD" evidence="6">
    <location>
        <begin position="105"/>
        <end position="146"/>
    </location>
</feature>
<dbReference type="GO" id="GO:0071013">
    <property type="term" value="C:catalytic step 2 spliceosome"/>
    <property type="evidence" value="ECO:0007669"/>
    <property type="project" value="TreeGrafter"/>
</dbReference>
<dbReference type="STRING" id="695850.A0A067C3B9"/>
<dbReference type="InterPro" id="IPR051980">
    <property type="entry name" value="WD_repeat_MORG1"/>
</dbReference>
<dbReference type="PANTHER" id="PTHR22842:SF3">
    <property type="entry name" value="WD REPEAT DOMAIN-CONTAINING PROTEIN 83"/>
    <property type="match status" value="1"/>
</dbReference>
<dbReference type="EMBL" id="KK583236">
    <property type="protein sequence ID" value="KDO25028.1"/>
    <property type="molecule type" value="Genomic_DNA"/>
</dbReference>
<evidence type="ECO:0000313" key="8">
    <source>
        <dbReference type="Proteomes" id="UP000030745"/>
    </source>
</evidence>
<dbReference type="SUPFAM" id="SSF50978">
    <property type="entry name" value="WD40 repeat-like"/>
    <property type="match status" value="1"/>
</dbReference>
<evidence type="ECO:0000256" key="2">
    <source>
        <dbReference type="ARBA" id="ARBA00022490"/>
    </source>
</evidence>
<dbReference type="Gene3D" id="2.130.10.10">
    <property type="entry name" value="YVTN repeat-like/Quinoprotein amine dehydrogenase"/>
    <property type="match status" value="1"/>
</dbReference>
<dbReference type="PANTHER" id="PTHR22842">
    <property type="entry name" value="WD40 REPEAT PROTEIN"/>
    <property type="match status" value="1"/>
</dbReference>
<protein>
    <submittedName>
        <fullName evidence="7">Uncharacterized protein</fullName>
    </submittedName>
</protein>
<dbReference type="GO" id="GO:0005737">
    <property type="term" value="C:cytoplasm"/>
    <property type="evidence" value="ECO:0007669"/>
    <property type="project" value="UniProtKB-SubCell"/>
</dbReference>
<dbReference type="RefSeq" id="XP_012204296.1">
    <property type="nucleotide sequence ID" value="XM_012348906.1"/>
</dbReference>
<dbReference type="Pfam" id="PF00400">
    <property type="entry name" value="WD40"/>
    <property type="match status" value="6"/>
</dbReference>
<name>A0A067C3B9_SAPPC</name>
<dbReference type="InterPro" id="IPR036322">
    <property type="entry name" value="WD40_repeat_dom_sf"/>
</dbReference>
<sequence length="315" mass="34707">MAPASYECTRVLRGHVGPVIAVRFNDKGTYCMSCGNDRTIKLWNPHRDGLEGPESAFLVKSYTGLHGYEVRDVAIEHDNAKFVSCGRDKAIFQWDVATGKVVRKLDGHSHSVNAVEYNDDCSVVASASYDSTVRLWDMRSRNSFAPIQVLDHFKDSVTSVKMTDHEIITGCVDGYVRCYDLRAGLLTQDNLHSPVVSLQLSSDLNCIVVSTLAKRVVLFEAASGTELNAFEGHALSSYGVECGFTFDDAHIISGSEDGRVLVWDMLHATDASRSFLAHAANKPVRSVVSHPTEDMLLTASIDSTVKVWRRSPSLY</sequence>
<keyword evidence="8" id="KW-1185">Reference proteome</keyword>
<dbReference type="OrthoDB" id="71437at2759"/>
<organism evidence="7 8">
    <name type="scientific">Saprolegnia parasitica (strain CBS 223.65)</name>
    <dbReference type="NCBI Taxonomy" id="695850"/>
    <lineage>
        <taxon>Eukaryota</taxon>
        <taxon>Sar</taxon>
        <taxon>Stramenopiles</taxon>
        <taxon>Oomycota</taxon>
        <taxon>Saprolegniomycetes</taxon>
        <taxon>Saprolegniales</taxon>
        <taxon>Saprolegniaceae</taxon>
        <taxon>Saprolegnia</taxon>
    </lineage>
</organism>
<dbReference type="OMA" id="GGKICCC"/>
<evidence type="ECO:0000256" key="3">
    <source>
        <dbReference type="ARBA" id="ARBA00022574"/>
    </source>
</evidence>
<dbReference type="InterPro" id="IPR020472">
    <property type="entry name" value="WD40_PAC1"/>
</dbReference>
<feature type="repeat" description="WD" evidence="6">
    <location>
        <begin position="277"/>
        <end position="308"/>
    </location>
</feature>
<dbReference type="AlphaFoldDB" id="A0A067C3B9"/>
<reference evidence="7 8" key="1">
    <citation type="journal article" date="2013" name="PLoS Genet.">
        <title>Distinctive expansion of potential virulence genes in the genome of the oomycete fish pathogen Saprolegnia parasitica.</title>
        <authorList>
            <person name="Jiang R.H."/>
            <person name="de Bruijn I."/>
            <person name="Haas B.J."/>
            <person name="Belmonte R."/>
            <person name="Lobach L."/>
            <person name="Christie J."/>
            <person name="van den Ackerveken G."/>
            <person name="Bottin A."/>
            <person name="Bulone V."/>
            <person name="Diaz-Moreno S.M."/>
            <person name="Dumas B."/>
            <person name="Fan L."/>
            <person name="Gaulin E."/>
            <person name="Govers F."/>
            <person name="Grenville-Briggs L.J."/>
            <person name="Horner N.R."/>
            <person name="Levin J.Z."/>
            <person name="Mammella M."/>
            <person name="Meijer H.J."/>
            <person name="Morris P."/>
            <person name="Nusbaum C."/>
            <person name="Oome S."/>
            <person name="Phillips A.J."/>
            <person name="van Rooyen D."/>
            <person name="Rzeszutek E."/>
            <person name="Saraiva M."/>
            <person name="Secombes C.J."/>
            <person name="Seidl M.F."/>
            <person name="Snel B."/>
            <person name="Stassen J.H."/>
            <person name="Sykes S."/>
            <person name="Tripathy S."/>
            <person name="van den Berg H."/>
            <person name="Vega-Arreguin J.C."/>
            <person name="Wawra S."/>
            <person name="Young S.K."/>
            <person name="Zeng Q."/>
            <person name="Dieguez-Uribeondo J."/>
            <person name="Russ C."/>
            <person name="Tyler B.M."/>
            <person name="van West P."/>
        </authorList>
    </citation>
    <scope>NUCLEOTIDE SEQUENCE [LARGE SCALE GENOMIC DNA]</scope>
    <source>
        <strain evidence="7 8">CBS 223.65</strain>
    </source>
</reference>
<dbReference type="SMART" id="SM00320">
    <property type="entry name" value="WD40"/>
    <property type="match status" value="7"/>
</dbReference>
<dbReference type="VEuPathDB" id="FungiDB:SPRG_09757"/>
<evidence type="ECO:0000256" key="4">
    <source>
        <dbReference type="ARBA" id="ARBA00022737"/>
    </source>
</evidence>
<comment type="similarity">
    <text evidence="5">Belongs to the WD repeat MORG1 family.</text>
</comment>
<dbReference type="PROSITE" id="PS50082">
    <property type="entry name" value="WD_REPEATS_2"/>
    <property type="match status" value="5"/>
</dbReference>
<proteinExistence type="inferred from homology"/>
<dbReference type="GeneID" id="24131908"/>
<dbReference type="GO" id="GO:0000398">
    <property type="term" value="P:mRNA splicing, via spliceosome"/>
    <property type="evidence" value="ECO:0007669"/>
    <property type="project" value="TreeGrafter"/>
</dbReference>
<feature type="repeat" description="WD" evidence="6">
    <location>
        <begin position="12"/>
        <end position="44"/>
    </location>
</feature>
<feature type="repeat" description="WD" evidence="6">
    <location>
        <begin position="244"/>
        <end position="265"/>
    </location>
</feature>
<dbReference type="PROSITE" id="PS50294">
    <property type="entry name" value="WD_REPEATS_REGION"/>
    <property type="match status" value="3"/>
</dbReference>
<dbReference type="PRINTS" id="PR00320">
    <property type="entry name" value="GPROTEINBRPT"/>
</dbReference>
<evidence type="ECO:0000256" key="1">
    <source>
        <dbReference type="ARBA" id="ARBA00004496"/>
    </source>
</evidence>
<evidence type="ECO:0000256" key="6">
    <source>
        <dbReference type="PROSITE-ProRule" id="PRU00221"/>
    </source>
</evidence>
<evidence type="ECO:0000313" key="7">
    <source>
        <dbReference type="EMBL" id="KDO25028.1"/>
    </source>
</evidence>
<accession>A0A067C3B9</accession>
<dbReference type="KEGG" id="spar:SPRG_09757"/>